<dbReference type="AlphaFoldDB" id="A0A382H5B5"/>
<gene>
    <name evidence="6" type="ORF">METZ01_LOCUS235342</name>
</gene>
<feature type="transmembrane region" description="Helical" evidence="5">
    <location>
        <begin position="47"/>
        <end position="68"/>
    </location>
</feature>
<dbReference type="EMBL" id="UINC01059264">
    <property type="protein sequence ID" value="SVB82488.1"/>
    <property type="molecule type" value="Genomic_DNA"/>
</dbReference>
<feature type="transmembrane region" description="Helical" evidence="5">
    <location>
        <begin position="276"/>
        <end position="294"/>
    </location>
</feature>
<feature type="transmembrane region" description="Helical" evidence="5">
    <location>
        <begin position="341"/>
        <end position="368"/>
    </location>
</feature>
<dbReference type="PANTHER" id="PTHR10283">
    <property type="entry name" value="SOLUTE CARRIER FAMILY 13 MEMBER"/>
    <property type="match status" value="1"/>
</dbReference>
<accession>A0A382H5B5</accession>
<organism evidence="6">
    <name type="scientific">marine metagenome</name>
    <dbReference type="NCBI Taxonomy" id="408172"/>
    <lineage>
        <taxon>unclassified sequences</taxon>
        <taxon>metagenomes</taxon>
        <taxon>ecological metagenomes</taxon>
    </lineage>
</organism>
<comment type="subcellular location">
    <subcellularLocation>
        <location evidence="1">Membrane</location>
        <topology evidence="1">Multi-pass membrane protein</topology>
    </subcellularLocation>
</comment>
<evidence type="ECO:0000256" key="4">
    <source>
        <dbReference type="ARBA" id="ARBA00023136"/>
    </source>
</evidence>
<protein>
    <recommendedName>
        <fullName evidence="7">Citrate transporter-like domain-containing protein</fullName>
    </recommendedName>
</protein>
<name>A0A382H5B5_9ZZZZ</name>
<keyword evidence="4 5" id="KW-0472">Membrane</keyword>
<evidence type="ECO:0008006" key="7">
    <source>
        <dbReference type="Google" id="ProtNLM"/>
    </source>
</evidence>
<feature type="transmembrane region" description="Helical" evidence="5">
    <location>
        <begin position="203"/>
        <end position="224"/>
    </location>
</feature>
<evidence type="ECO:0000256" key="2">
    <source>
        <dbReference type="ARBA" id="ARBA00022692"/>
    </source>
</evidence>
<dbReference type="InterPro" id="IPR001898">
    <property type="entry name" value="SLC13A/DASS"/>
</dbReference>
<feature type="transmembrane region" description="Helical" evidence="5">
    <location>
        <begin position="423"/>
        <end position="445"/>
    </location>
</feature>
<dbReference type="GO" id="GO:1905039">
    <property type="term" value="P:carboxylic acid transmembrane transport"/>
    <property type="evidence" value="ECO:0007669"/>
    <property type="project" value="UniProtKB-ARBA"/>
</dbReference>
<feature type="transmembrane region" description="Helical" evidence="5">
    <location>
        <begin position="112"/>
        <end position="138"/>
    </location>
</feature>
<dbReference type="PANTHER" id="PTHR10283:SF82">
    <property type="entry name" value="SOLUTE CARRIER FAMILY 13 MEMBER 2"/>
    <property type="match status" value="1"/>
</dbReference>
<evidence type="ECO:0000256" key="5">
    <source>
        <dbReference type="SAM" id="Phobius"/>
    </source>
</evidence>
<reference evidence="6" key="1">
    <citation type="submission" date="2018-05" db="EMBL/GenBank/DDBJ databases">
        <authorList>
            <person name="Lanie J.A."/>
            <person name="Ng W.-L."/>
            <person name="Kazmierczak K.M."/>
            <person name="Andrzejewski T.M."/>
            <person name="Davidsen T.M."/>
            <person name="Wayne K.J."/>
            <person name="Tettelin H."/>
            <person name="Glass J.I."/>
            <person name="Rusch D."/>
            <person name="Podicherti R."/>
            <person name="Tsui H.-C.T."/>
            <person name="Winkler M.E."/>
        </authorList>
    </citation>
    <scope>NUCLEOTIDE SEQUENCE</scope>
</reference>
<keyword evidence="3 5" id="KW-1133">Transmembrane helix</keyword>
<feature type="non-terminal residue" evidence="6">
    <location>
        <position position="1"/>
    </location>
</feature>
<dbReference type="GO" id="GO:0005886">
    <property type="term" value="C:plasma membrane"/>
    <property type="evidence" value="ECO:0007669"/>
    <property type="project" value="TreeGrafter"/>
</dbReference>
<proteinExistence type="predicted"/>
<feature type="transmembrane region" description="Helical" evidence="5">
    <location>
        <begin position="380"/>
        <end position="402"/>
    </location>
</feature>
<dbReference type="NCBIfam" id="TIGR00785">
    <property type="entry name" value="dass"/>
    <property type="match status" value="1"/>
</dbReference>
<feature type="transmembrane region" description="Helical" evidence="5">
    <location>
        <begin position="74"/>
        <end position="100"/>
    </location>
</feature>
<evidence type="ECO:0000256" key="1">
    <source>
        <dbReference type="ARBA" id="ARBA00004141"/>
    </source>
</evidence>
<dbReference type="GO" id="GO:0008514">
    <property type="term" value="F:organic anion transmembrane transporter activity"/>
    <property type="evidence" value="ECO:0007669"/>
    <property type="project" value="UniProtKB-ARBA"/>
</dbReference>
<feature type="transmembrane region" description="Helical" evidence="5">
    <location>
        <begin position="306"/>
        <end position="329"/>
    </location>
</feature>
<keyword evidence="2 5" id="KW-0812">Transmembrane</keyword>
<dbReference type="Pfam" id="PF00939">
    <property type="entry name" value="Na_sulph_symp"/>
    <property type="match status" value="1"/>
</dbReference>
<evidence type="ECO:0000313" key="6">
    <source>
        <dbReference type="EMBL" id="SVB82488.1"/>
    </source>
</evidence>
<evidence type="ECO:0000256" key="3">
    <source>
        <dbReference type="ARBA" id="ARBA00022989"/>
    </source>
</evidence>
<sequence>FFSIFFFLVSLEGPPDLSREGYKVLCVFFLCVSLWTTNLIPLSITSLLAIAMIPMMGIMNASEVYSFFGNKAVFFILGVFILSAAMIACGLSARLSIWVINNWGANPSRLLMAIYFLSAFSSCFMSEHAVAAMMFPIVLEIVSTLDLRKENSVFGKGVFFALAWGCIIGGTATVFGGGRVLLGVEILEKTAHGASIGVLEYTQLSFPMVLMLLICGWVVLKLFFSPEITDIEPAHRVLQEKLKSMGEVTVKEKGVASVMILTLVAWFCFSEGLGIANIALIAIALLFVLNLITWKMVEEHVNWSIILMYGGAICLGEVMSQSGAALWLAQHAFEKVAHTPTVFLLLVAVLSTALTNFMSNSAVIAVLLPPALSMSDTYGISPSMVAMSVILTSNFAFILPIGTPASAVAYSSRFISILEMVRTGSLLSLLGMVAFALLLFFYWPILGYQ</sequence>
<feature type="transmembrane region" description="Helical" evidence="5">
    <location>
        <begin position="158"/>
        <end position="182"/>
    </location>
</feature>